<evidence type="ECO:0000256" key="4">
    <source>
        <dbReference type="ARBA" id="ARBA00022989"/>
    </source>
</evidence>
<evidence type="ECO:0000256" key="6">
    <source>
        <dbReference type="SAM" id="Phobius"/>
    </source>
</evidence>
<comment type="caution">
    <text evidence="7">The sequence shown here is derived from an EMBL/GenBank/DDBJ whole genome shotgun (WGS) entry which is preliminary data.</text>
</comment>
<keyword evidence="4 6" id="KW-1133">Transmembrane helix</keyword>
<dbReference type="GO" id="GO:0005886">
    <property type="term" value="C:plasma membrane"/>
    <property type="evidence" value="ECO:0007669"/>
    <property type="project" value="UniProtKB-SubCell"/>
</dbReference>
<dbReference type="InterPro" id="IPR001123">
    <property type="entry name" value="LeuE-type"/>
</dbReference>
<dbReference type="STRING" id="745411.B3C1_13988"/>
<keyword evidence="3 6" id="KW-0812">Transmembrane</keyword>
<dbReference type="eggNOG" id="COG1280">
    <property type="taxonomic scope" value="Bacteria"/>
</dbReference>
<organism evidence="7 8">
    <name type="scientific">Gallaecimonas xiamenensis 3-C-1</name>
    <dbReference type="NCBI Taxonomy" id="745411"/>
    <lineage>
        <taxon>Bacteria</taxon>
        <taxon>Pseudomonadati</taxon>
        <taxon>Pseudomonadota</taxon>
        <taxon>Gammaproteobacteria</taxon>
        <taxon>Enterobacterales</taxon>
        <taxon>Gallaecimonadaceae</taxon>
        <taxon>Gallaecimonas</taxon>
    </lineage>
</organism>
<gene>
    <name evidence="7" type="ORF">B3C1_13988</name>
</gene>
<name>K2J5A9_9GAMM</name>
<keyword evidence="2" id="KW-1003">Cell membrane</keyword>
<evidence type="ECO:0000256" key="5">
    <source>
        <dbReference type="ARBA" id="ARBA00023136"/>
    </source>
</evidence>
<evidence type="ECO:0000256" key="1">
    <source>
        <dbReference type="ARBA" id="ARBA00004651"/>
    </source>
</evidence>
<evidence type="ECO:0000256" key="3">
    <source>
        <dbReference type="ARBA" id="ARBA00022692"/>
    </source>
</evidence>
<feature type="transmembrane region" description="Helical" evidence="6">
    <location>
        <begin position="154"/>
        <end position="172"/>
    </location>
</feature>
<comment type="subcellular location">
    <subcellularLocation>
        <location evidence="1">Cell membrane</location>
        <topology evidence="1">Multi-pass membrane protein</topology>
    </subcellularLocation>
</comment>
<keyword evidence="8" id="KW-1185">Reference proteome</keyword>
<feature type="transmembrane region" description="Helical" evidence="6">
    <location>
        <begin position="87"/>
        <end position="106"/>
    </location>
</feature>
<accession>K2J5A9</accession>
<feature type="transmembrane region" description="Helical" evidence="6">
    <location>
        <begin position="7"/>
        <end position="32"/>
    </location>
</feature>
<proteinExistence type="predicted"/>
<dbReference type="GO" id="GO:0015171">
    <property type="term" value="F:amino acid transmembrane transporter activity"/>
    <property type="evidence" value="ECO:0007669"/>
    <property type="project" value="TreeGrafter"/>
</dbReference>
<dbReference type="AlphaFoldDB" id="K2J5A9"/>
<reference evidence="7 8" key="1">
    <citation type="journal article" date="2012" name="J. Bacteriol.">
        <title>Genome Sequence of Gallaecimonas xiamenensis Type Strain 3-C-1.</title>
        <authorList>
            <person name="Lai Q."/>
            <person name="Wang L."/>
            <person name="Wang W."/>
            <person name="Shao Z."/>
        </authorList>
    </citation>
    <scope>NUCLEOTIDE SEQUENCE [LARGE SCALE GENOMIC DNA]</scope>
    <source>
        <strain evidence="7 8">3-C-1</strain>
    </source>
</reference>
<sequence>MGKGRLFGLYLAFGVLTGSLIWSMLAAFGLAAVLKSNIWLFENLKYLGALYLLYLSYKSLKSALTSRPPNIAKVQLHSRSNSYLKGLLIHLTNPKAILFFSALYSIAVPTTATPQDLLSVVVVVGAVSSAVFIGYALLFSHAGVRNFYIRSKSIFEGVFAMFFGTASFKLIFSDIQG</sequence>
<dbReference type="EMBL" id="AMRI01000021">
    <property type="protein sequence ID" value="EKE70218.1"/>
    <property type="molecule type" value="Genomic_DNA"/>
</dbReference>
<dbReference type="Proteomes" id="UP000006755">
    <property type="component" value="Unassembled WGS sequence"/>
</dbReference>
<feature type="transmembrane region" description="Helical" evidence="6">
    <location>
        <begin position="38"/>
        <end position="57"/>
    </location>
</feature>
<dbReference type="PANTHER" id="PTHR30086">
    <property type="entry name" value="ARGININE EXPORTER PROTEIN ARGO"/>
    <property type="match status" value="1"/>
</dbReference>
<keyword evidence="5 6" id="KW-0472">Membrane</keyword>
<evidence type="ECO:0000313" key="8">
    <source>
        <dbReference type="Proteomes" id="UP000006755"/>
    </source>
</evidence>
<protein>
    <submittedName>
        <fullName evidence="7">Lysine exporter protein LysE/YggA</fullName>
    </submittedName>
</protein>
<feature type="transmembrane region" description="Helical" evidence="6">
    <location>
        <begin position="118"/>
        <end position="142"/>
    </location>
</feature>
<dbReference type="PANTHER" id="PTHR30086:SF19">
    <property type="entry name" value="THREONINE EFFLUX PROTEIN"/>
    <property type="match status" value="1"/>
</dbReference>
<evidence type="ECO:0000313" key="7">
    <source>
        <dbReference type="EMBL" id="EKE70218.1"/>
    </source>
</evidence>
<dbReference type="Pfam" id="PF01810">
    <property type="entry name" value="LysE"/>
    <property type="match status" value="1"/>
</dbReference>
<evidence type="ECO:0000256" key="2">
    <source>
        <dbReference type="ARBA" id="ARBA00022475"/>
    </source>
</evidence>